<dbReference type="Gene3D" id="3.40.50.10600">
    <property type="entry name" value="SpoIIaa-like domains"/>
    <property type="match status" value="1"/>
</dbReference>
<protein>
    <recommendedName>
        <fullName evidence="2">STAS/SEC14 domain-containing protein</fullName>
    </recommendedName>
</protein>
<dbReference type="Pfam" id="PF11964">
    <property type="entry name" value="SpoIIAA-like"/>
    <property type="match status" value="1"/>
</dbReference>
<dbReference type="InterPro" id="IPR036513">
    <property type="entry name" value="STAS_dom_sf"/>
</dbReference>
<reference evidence="1" key="1">
    <citation type="submission" date="2016-10" db="EMBL/GenBank/DDBJ databases">
        <authorList>
            <person name="de Groot N.N."/>
        </authorList>
    </citation>
    <scope>NUCLEOTIDE SEQUENCE</scope>
</reference>
<gene>
    <name evidence="1" type="ORF">MNB_SM-4-1659</name>
</gene>
<name>A0A1W1BH07_9ZZZZ</name>
<dbReference type="AlphaFoldDB" id="A0A1W1BH07"/>
<dbReference type="SUPFAM" id="SSF52091">
    <property type="entry name" value="SpoIIaa-like"/>
    <property type="match status" value="1"/>
</dbReference>
<evidence type="ECO:0000313" key="1">
    <source>
        <dbReference type="EMBL" id="SFV52816.1"/>
    </source>
</evidence>
<dbReference type="InterPro" id="IPR021866">
    <property type="entry name" value="SpoIIAA-like"/>
</dbReference>
<accession>A0A1W1BH07</accession>
<evidence type="ECO:0008006" key="2">
    <source>
        <dbReference type="Google" id="ProtNLM"/>
    </source>
</evidence>
<dbReference type="EMBL" id="FPHF01000019">
    <property type="protein sequence ID" value="SFV52816.1"/>
    <property type="molecule type" value="Genomic_DNA"/>
</dbReference>
<dbReference type="InterPro" id="IPR038396">
    <property type="entry name" value="SpoIIAA-like_sf"/>
</dbReference>
<proteinExistence type="predicted"/>
<organism evidence="1">
    <name type="scientific">hydrothermal vent metagenome</name>
    <dbReference type="NCBI Taxonomy" id="652676"/>
    <lineage>
        <taxon>unclassified sequences</taxon>
        <taxon>metagenomes</taxon>
        <taxon>ecological metagenomes</taxon>
    </lineage>
</organism>
<sequence>MQITPNMEIDTQLNGTNLDITLKATGTLTHKDYEVMVPMLEQAVQAIKVIPNTKVNMLIDATEFTGWEAQAAWDDFKFGMVYKDIFLKIAIVGTKQWQEYLVKMGNWFMDGEVKFFYDLDEATTWIK</sequence>